<keyword evidence="2" id="KW-1185">Reference proteome</keyword>
<reference evidence="1" key="1">
    <citation type="journal article" date="2022" name="Int. J. Mol. Sci.">
        <title>Draft Genome of Tanacetum Coccineum: Genomic Comparison of Closely Related Tanacetum-Family Plants.</title>
        <authorList>
            <person name="Yamashiro T."/>
            <person name="Shiraishi A."/>
            <person name="Nakayama K."/>
            <person name="Satake H."/>
        </authorList>
    </citation>
    <scope>NUCLEOTIDE SEQUENCE</scope>
</reference>
<dbReference type="Proteomes" id="UP001151760">
    <property type="component" value="Unassembled WGS sequence"/>
</dbReference>
<gene>
    <name evidence="1" type="ORF">Tco_0750160</name>
</gene>
<evidence type="ECO:0000313" key="2">
    <source>
        <dbReference type="Proteomes" id="UP001151760"/>
    </source>
</evidence>
<name>A0ABQ4Z0F9_9ASTR</name>
<reference evidence="1" key="2">
    <citation type="submission" date="2022-01" db="EMBL/GenBank/DDBJ databases">
        <authorList>
            <person name="Yamashiro T."/>
            <person name="Shiraishi A."/>
            <person name="Satake H."/>
            <person name="Nakayama K."/>
        </authorList>
    </citation>
    <scope>NUCLEOTIDE SEQUENCE</scope>
</reference>
<evidence type="ECO:0000313" key="1">
    <source>
        <dbReference type="EMBL" id="GJS83619.1"/>
    </source>
</evidence>
<sequence length="579" mass="67276">MGKFREKLADDAQGLERDRVFKDLTPEEKGRYKADIRATNILLQGLPKDIYTLINHHTDTKDIWDNVKMLLEGSELTKDEREPQLYDDFEHFRQNNGETIHKYYVRFVITVKLNRGLKTSNYDQLYAYLKQHEAHANENKMMLERYSQYAIDPLAFVSNVSLQQVDRTEFRGTIQGEQLQLEMGEFRTELAMQILENGVVLDEEQLLFIAGGQDNTFDDDVDKTPVQDLALNLDQVFQADQCDTFDSDVDESPTAQNMFMANLSSANPIYDEADPSYDSYILSEYVKNNIEHVVQSNVSSVPNDALMMIINDMHEHAAKCISANEQNKVVNESLTPELVRYKEQVEIYEKRASPRPNHCPYAVVHDSEDTIKLAKITRKIVLEKMKSPLRVKNKIKIAPLDYSKENYLATFSRTDILIFCFETNFRNDSVSTQYTCKACPQAEVDQNVVDKKCAKIKRKNLFIENENLIADYLSNELLYSVMNYVNTVSKFFEMHDAYTVEQARNVELEDEISKLKHKIQKDDHSEMIKHFSNLEVDHLNLQLNYQHLKDRFGNNKSQTSQDALEFDSFFEINKLKEQL</sequence>
<proteinExistence type="predicted"/>
<dbReference type="EMBL" id="BQNB010010914">
    <property type="protein sequence ID" value="GJS83619.1"/>
    <property type="molecule type" value="Genomic_DNA"/>
</dbReference>
<organism evidence="1 2">
    <name type="scientific">Tanacetum coccineum</name>
    <dbReference type="NCBI Taxonomy" id="301880"/>
    <lineage>
        <taxon>Eukaryota</taxon>
        <taxon>Viridiplantae</taxon>
        <taxon>Streptophyta</taxon>
        <taxon>Embryophyta</taxon>
        <taxon>Tracheophyta</taxon>
        <taxon>Spermatophyta</taxon>
        <taxon>Magnoliopsida</taxon>
        <taxon>eudicotyledons</taxon>
        <taxon>Gunneridae</taxon>
        <taxon>Pentapetalae</taxon>
        <taxon>asterids</taxon>
        <taxon>campanulids</taxon>
        <taxon>Asterales</taxon>
        <taxon>Asteraceae</taxon>
        <taxon>Asteroideae</taxon>
        <taxon>Anthemideae</taxon>
        <taxon>Anthemidinae</taxon>
        <taxon>Tanacetum</taxon>
    </lineage>
</organism>
<accession>A0ABQ4Z0F9</accession>
<comment type="caution">
    <text evidence="1">The sequence shown here is derived from an EMBL/GenBank/DDBJ whole genome shotgun (WGS) entry which is preliminary data.</text>
</comment>
<evidence type="ECO:0008006" key="3">
    <source>
        <dbReference type="Google" id="ProtNLM"/>
    </source>
</evidence>
<protein>
    <recommendedName>
        <fullName evidence="3">Integrase, catalytic region, zinc finger, CCHC-type, peptidase aspartic, catalytic</fullName>
    </recommendedName>
</protein>